<dbReference type="Proteomes" id="UP000199399">
    <property type="component" value="Unassembled WGS sequence"/>
</dbReference>
<accession>A0A1G7TDB6</accession>
<evidence type="ECO:0000259" key="4">
    <source>
        <dbReference type="PROSITE" id="PS50949"/>
    </source>
</evidence>
<dbReference type="STRING" id="218672.SAMN04489759_106156"/>
<feature type="domain" description="HTH gntR-type" evidence="4">
    <location>
        <begin position="32"/>
        <end position="99"/>
    </location>
</feature>
<dbReference type="PROSITE" id="PS50949">
    <property type="entry name" value="HTH_GNTR"/>
    <property type="match status" value="1"/>
</dbReference>
<keyword evidence="6" id="KW-1185">Reference proteome</keyword>
<dbReference type="GO" id="GO:0003700">
    <property type="term" value="F:DNA-binding transcription factor activity"/>
    <property type="evidence" value="ECO:0007669"/>
    <property type="project" value="InterPro"/>
</dbReference>
<dbReference type="SMART" id="SM00345">
    <property type="entry name" value="HTH_GNTR"/>
    <property type="match status" value="1"/>
</dbReference>
<dbReference type="InterPro" id="IPR008920">
    <property type="entry name" value="TF_FadR/GntR_C"/>
</dbReference>
<dbReference type="SUPFAM" id="SSF46785">
    <property type="entry name" value="Winged helix' DNA-binding domain"/>
    <property type="match status" value="1"/>
</dbReference>
<dbReference type="InterPro" id="IPR011711">
    <property type="entry name" value="GntR_C"/>
</dbReference>
<gene>
    <name evidence="5" type="ORF">SAMN04489759_106156</name>
</gene>
<dbReference type="GO" id="GO:0003677">
    <property type="term" value="F:DNA binding"/>
    <property type="evidence" value="ECO:0007669"/>
    <property type="project" value="UniProtKB-KW"/>
</dbReference>
<dbReference type="RefSeq" id="WP_208597567.1">
    <property type="nucleotide sequence ID" value="NZ_FNBP01000006.1"/>
</dbReference>
<proteinExistence type="predicted"/>
<dbReference type="Pfam" id="PF00392">
    <property type="entry name" value="GntR"/>
    <property type="match status" value="1"/>
</dbReference>
<dbReference type="InterPro" id="IPR036390">
    <property type="entry name" value="WH_DNA-bd_sf"/>
</dbReference>
<dbReference type="SUPFAM" id="SSF48008">
    <property type="entry name" value="GntR ligand-binding domain-like"/>
    <property type="match status" value="1"/>
</dbReference>
<sequence>MMSSNKPAAPRAQSLAKSILGGGADLGLFEGGPTGRGVYATLRDQIVKLDLPPGTPLLRSELAETHGVSLTPLRDALQQLAKEGLVKIYPQSRTLVTPIDMSAIREAQFMRIALETEVVRRLAKEIAPEALARLRSIVALQGSVSDQPSDVPTFQELDEVFHQTLFVAAGHVQSQRIMRSHAGHLERLRRLHLDDIDEAGRILNNKDVIEGHSRILDGIEAGDAPAAMDALRQHLQRTVDRMTDKRAAFPEYFTQEKP</sequence>
<keyword evidence="3" id="KW-0804">Transcription</keyword>
<keyword evidence="1" id="KW-0805">Transcription regulation</keyword>
<dbReference type="EMBL" id="FNBP01000006">
    <property type="protein sequence ID" value="SDG32580.1"/>
    <property type="molecule type" value="Genomic_DNA"/>
</dbReference>
<organism evidence="5 6">
    <name type="scientific">Sulfitobacter delicatus</name>
    <dbReference type="NCBI Taxonomy" id="218672"/>
    <lineage>
        <taxon>Bacteria</taxon>
        <taxon>Pseudomonadati</taxon>
        <taxon>Pseudomonadota</taxon>
        <taxon>Alphaproteobacteria</taxon>
        <taxon>Rhodobacterales</taxon>
        <taxon>Roseobacteraceae</taxon>
        <taxon>Sulfitobacter</taxon>
    </lineage>
</organism>
<evidence type="ECO:0000313" key="6">
    <source>
        <dbReference type="Proteomes" id="UP000199399"/>
    </source>
</evidence>
<protein>
    <submittedName>
        <fullName evidence="5">DNA-binding transcriptional regulator, GntR family</fullName>
    </submittedName>
</protein>
<keyword evidence="2 5" id="KW-0238">DNA-binding</keyword>
<evidence type="ECO:0000256" key="2">
    <source>
        <dbReference type="ARBA" id="ARBA00023125"/>
    </source>
</evidence>
<reference evidence="6" key="1">
    <citation type="submission" date="2016-10" db="EMBL/GenBank/DDBJ databases">
        <authorList>
            <person name="Varghese N."/>
            <person name="Submissions S."/>
        </authorList>
    </citation>
    <scope>NUCLEOTIDE SEQUENCE [LARGE SCALE GENOMIC DNA]</scope>
    <source>
        <strain evidence="6">DSM 16477</strain>
    </source>
</reference>
<evidence type="ECO:0000256" key="1">
    <source>
        <dbReference type="ARBA" id="ARBA00023015"/>
    </source>
</evidence>
<name>A0A1G7TDB6_9RHOB</name>
<evidence type="ECO:0000313" key="5">
    <source>
        <dbReference type="EMBL" id="SDG32580.1"/>
    </source>
</evidence>
<dbReference type="Pfam" id="PF07729">
    <property type="entry name" value="FCD"/>
    <property type="match status" value="1"/>
</dbReference>
<dbReference type="SMART" id="SM00895">
    <property type="entry name" value="FCD"/>
    <property type="match status" value="1"/>
</dbReference>
<dbReference type="PANTHER" id="PTHR43537">
    <property type="entry name" value="TRANSCRIPTIONAL REGULATOR, GNTR FAMILY"/>
    <property type="match status" value="1"/>
</dbReference>
<dbReference type="PANTHER" id="PTHR43537:SF45">
    <property type="entry name" value="GNTR FAMILY REGULATORY PROTEIN"/>
    <property type="match status" value="1"/>
</dbReference>
<dbReference type="InterPro" id="IPR000524">
    <property type="entry name" value="Tscrpt_reg_HTH_GntR"/>
</dbReference>
<dbReference type="Gene3D" id="1.10.10.10">
    <property type="entry name" value="Winged helix-like DNA-binding domain superfamily/Winged helix DNA-binding domain"/>
    <property type="match status" value="1"/>
</dbReference>
<evidence type="ECO:0000256" key="3">
    <source>
        <dbReference type="ARBA" id="ARBA00023163"/>
    </source>
</evidence>
<dbReference type="AlphaFoldDB" id="A0A1G7TDB6"/>
<dbReference type="InterPro" id="IPR036388">
    <property type="entry name" value="WH-like_DNA-bd_sf"/>
</dbReference>
<dbReference type="Gene3D" id="1.20.120.530">
    <property type="entry name" value="GntR ligand-binding domain-like"/>
    <property type="match status" value="1"/>
</dbReference>